<dbReference type="Gene3D" id="1.20.1280.50">
    <property type="match status" value="1"/>
</dbReference>
<dbReference type="EMBL" id="JAUJLE010000095">
    <property type="protein sequence ID" value="KAK0984708.1"/>
    <property type="molecule type" value="Genomic_DNA"/>
</dbReference>
<dbReference type="InterPro" id="IPR001810">
    <property type="entry name" value="F-box_dom"/>
</dbReference>
<keyword evidence="4" id="KW-1185">Reference proteome</keyword>
<accession>A0AAN6QT60</accession>
<feature type="region of interest" description="Disordered" evidence="1">
    <location>
        <begin position="509"/>
        <end position="528"/>
    </location>
</feature>
<name>A0AAN6QT60_9PEZI</name>
<sequence>TTHTLISFPPVNKATGPLLSLPEELIAAIASEVKVDDLLNFALTCQRVHNLVKGRLLLNAVYVAEYSLQHDRLPLTTPELLRLALSGSDQAWHIRAFEHWGLRPEWKKWKTYPFDHYNDDPNWPDAFEDHTTLNQSFFTDHEYESFERVMRERLHLSDDETAEWMGKTREGSDEPLKGMLMALAPRLDRANFIAYDSWQSAQFHNTHPLTFLCRAIMRIATTPTALWPPGFLSLRKISVCTTSTLRHGHDAYYANPGEVAPLFRLPNIKILNLSLVGFHDSDEHEVGLEPHSSSVEELAFYCCQLTSAKQCKLIRACKRLRRLVCVASQISGHLEDITRLLAVEFADSLEDCIMRLSSTETLPFHDLVAKFSKLRLLAHITIEDLPLVDPTDPDSELRPLAEYLPTSIESIHFTDSPASHDSTAAQAFAFLRAISDLAGDKRCPALREVCIWRVVFRNRQDVYEGLQKMLRAIEAKGVRLHIFGAERGKEEERAWLGRASHEAMHRGYENGRLTAVESDPRPWEERDR</sequence>
<dbReference type="AlphaFoldDB" id="A0AAN6QT60"/>
<dbReference type="InterPro" id="IPR036047">
    <property type="entry name" value="F-box-like_dom_sf"/>
</dbReference>
<dbReference type="Pfam" id="PF00646">
    <property type="entry name" value="F-box"/>
    <property type="match status" value="1"/>
</dbReference>
<comment type="caution">
    <text evidence="3">The sequence shown here is derived from an EMBL/GenBank/DDBJ whole genome shotgun (WGS) entry which is preliminary data.</text>
</comment>
<feature type="compositionally biased region" description="Basic and acidic residues" evidence="1">
    <location>
        <begin position="518"/>
        <end position="528"/>
    </location>
</feature>
<gene>
    <name evidence="3" type="ORF">LTR91_010743</name>
</gene>
<feature type="domain" description="F-box" evidence="2">
    <location>
        <begin position="15"/>
        <end position="65"/>
    </location>
</feature>
<dbReference type="Proteomes" id="UP001175353">
    <property type="component" value="Unassembled WGS sequence"/>
</dbReference>
<protein>
    <recommendedName>
        <fullName evidence="2">F-box domain-containing protein</fullName>
    </recommendedName>
</protein>
<dbReference type="SUPFAM" id="SSF81383">
    <property type="entry name" value="F-box domain"/>
    <property type="match status" value="1"/>
</dbReference>
<dbReference type="PROSITE" id="PS50181">
    <property type="entry name" value="FBOX"/>
    <property type="match status" value="1"/>
</dbReference>
<organism evidence="3 4">
    <name type="scientific">Friedmanniomyces endolithicus</name>
    <dbReference type="NCBI Taxonomy" id="329885"/>
    <lineage>
        <taxon>Eukaryota</taxon>
        <taxon>Fungi</taxon>
        <taxon>Dikarya</taxon>
        <taxon>Ascomycota</taxon>
        <taxon>Pezizomycotina</taxon>
        <taxon>Dothideomycetes</taxon>
        <taxon>Dothideomycetidae</taxon>
        <taxon>Mycosphaerellales</taxon>
        <taxon>Teratosphaeriaceae</taxon>
        <taxon>Friedmanniomyces</taxon>
    </lineage>
</organism>
<reference evidence="3" key="1">
    <citation type="submission" date="2023-06" db="EMBL/GenBank/DDBJ databases">
        <title>Black Yeasts Isolated from many extreme environments.</title>
        <authorList>
            <person name="Coleine C."/>
            <person name="Stajich J.E."/>
            <person name="Selbmann L."/>
        </authorList>
    </citation>
    <scope>NUCLEOTIDE SEQUENCE</scope>
    <source>
        <strain evidence="3">CCFEE 5200</strain>
    </source>
</reference>
<proteinExistence type="predicted"/>
<evidence type="ECO:0000313" key="4">
    <source>
        <dbReference type="Proteomes" id="UP001175353"/>
    </source>
</evidence>
<feature type="non-terminal residue" evidence="3">
    <location>
        <position position="1"/>
    </location>
</feature>
<evidence type="ECO:0000256" key="1">
    <source>
        <dbReference type="SAM" id="MobiDB-lite"/>
    </source>
</evidence>
<dbReference type="SUPFAM" id="SSF52047">
    <property type="entry name" value="RNI-like"/>
    <property type="match status" value="1"/>
</dbReference>
<evidence type="ECO:0000259" key="2">
    <source>
        <dbReference type="PROSITE" id="PS50181"/>
    </source>
</evidence>
<evidence type="ECO:0000313" key="3">
    <source>
        <dbReference type="EMBL" id="KAK0984708.1"/>
    </source>
</evidence>